<comment type="similarity">
    <text evidence="1">Belongs to the AHA1 family.</text>
</comment>
<evidence type="ECO:0000313" key="3">
    <source>
        <dbReference type="EMBL" id="MFB6397335.1"/>
    </source>
</evidence>
<dbReference type="InterPro" id="IPR023393">
    <property type="entry name" value="START-like_dom_sf"/>
</dbReference>
<dbReference type="EMBL" id="JBCGDC010000137">
    <property type="protein sequence ID" value="MFB6397335.1"/>
    <property type="molecule type" value="Genomic_DNA"/>
</dbReference>
<evidence type="ECO:0000256" key="1">
    <source>
        <dbReference type="ARBA" id="ARBA00006817"/>
    </source>
</evidence>
<dbReference type="RefSeq" id="WP_375736459.1">
    <property type="nucleotide sequence ID" value="NZ_JBCGDC010000137.1"/>
</dbReference>
<dbReference type="Pfam" id="PF08327">
    <property type="entry name" value="AHSA1"/>
    <property type="match status" value="1"/>
</dbReference>
<dbReference type="Gene3D" id="3.30.530.20">
    <property type="match status" value="1"/>
</dbReference>
<keyword evidence="4" id="KW-1185">Reference proteome</keyword>
<dbReference type="InterPro" id="IPR013538">
    <property type="entry name" value="ASHA1/2-like_C"/>
</dbReference>
<dbReference type="Proteomes" id="UP001582793">
    <property type="component" value="Unassembled WGS sequence"/>
</dbReference>
<comment type="caution">
    <text evidence="3">The sequence shown here is derived from an EMBL/GenBank/DDBJ whole genome shotgun (WGS) entry which is preliminary data.</text>
</comment>
<reference evidence="3 4" key="1">
    <citation type="submission" date="2024-04" db="EMBL/GenBank/DDBJ databases">
        <title>Polymorphospora sp. isolated from Baiyangdian Lake in Xiong'an New Area.</title>
        <authorList>
            <person name="Zhang X."/>
            <person name="Liu J."/>
        </authorList>
    </citation>
    <scope>NUCLEOTIDE SEQUENCE [LARGE SCALE GENOMIC DNA]</scope>
    <source>
        <strain evidence="3 4">2-325</strain>
    </source>
</reference>
<organism evidence="3 4">
    <name type="scientific">Polymorphospora lycopeni</name>
    <dbReference type="NCBI Taxonomy" id="3140240"/>
    <lineage>
        <taxon>Bacteria</taxon>
        <taxon>Bacillati</taxon>
        <taxon>Actinomycetota</taxon>
        <taxon>Actinomycetes</taxon>
        <taxon>Micromonosporales</taxon>
        <taxon>Micromonosporaceae</taxon>
        <taxon>Polymorphospora</taxon>
    </lineage>
</organism>
<name>A0ABV5CZM4_9ACTN</name>
<accession>A0ABV5CZM4</accession>
<dbReference type="SUPFAM" id="SSF55961">
    <property type="entry name" value="Bet v1-like"/>
    <property type="match status" value="1"/>
</dbReference>
<evidence type="ECO:0000313" key="4">
    <source>
        <dbReference type="Proteomes" id="UP001582793"/>
    </source>
</evidence>
<proteinExistence type="inferred from homology"/>
<protein>
    <submittedName>
        <fullName evidence="3">SRPBCC family protein</fullName>
    </submittedName>
</protein>
<gene>
    <name evidence="3" type="ORF">AAFH96_30200</name>
</gene>
<sequence length="175" mass="19240">MSERSEGGAPKPTGRVGRGAAGAYDMVLTRTFRASIDDVWASVTESDRTVRWFGAWRGEPGPGRTVEVQMGFEEGTPWCDLRIEVCEPPRRLAVSMLDEAGDWRMEVRLTEDGGVTTLELVHHLADPGMAENAGPGWEYYLDMLVAARDGRPLPDFADYFPAQAEYFAAQARAAG</sequence>
<dbReference type="CDD" id="cd08899">
    <property type="entry name" value="SRPBCC_CalC_Aha1-like_6"/>
    <property type="match status" value="1"/>
</dbReference>
<feature type="domain" description="Activator of Hsp90 ATPase homologue 1/2-like C-terminal" evidence="2">
    <location>
        <begin position="34"/>
        <end position="146"/>
    </location>
</feature>
<evidence type="ECO:0000259" key="2">
    <source>
        <dbReference type="Pfam" id="PF08327"/>
    </source>
</evidence>